<accession>A0A316TXX5</accession>
<proteinExistence type="predicted"/>
<organism evidence="4 5">
    <name type="scientific">Pseudomicrostroma glucosiphilum</name>
    <dbReference type="NCBI Taxonomy" id="1684307"/>
    <lineage>
        <taxon>Eukaryota</taxon>
        <taxon>Fungi</taxon>
        <taxon>Dikarya</taxon>
        <taxon>Basidiomycota</taxon>
        <taxon>Ustilaginomycotina</taxon>
        <taxon>Exobasidiomycetes</taxon>
        <taxon>Microstromatales</taxon>
        <taxon>Microstromatales incertae sedis</taxon>
        <taxon>Pseudomicrostroma</taxon>
    </lineage>
</organism>
<dbReference type="PRINTS" id="PR00390">
    <property type="entry name" value="PHPHLIPASEC"/>
</dbReference>
<dbReference type="InterPro" id="IPR017946">
    <property type="entry name" value="PLC-like_Pdiesterase_TIM-brl"/>
</dbReference>
<dbReference type="InterPro" id="IPR000909">
    <property type="entry name" value="PLipase_C_PInositol-sp_X_dom"/>
</dbReference>
<dbReference type="Pfam" id="PF00387">
    <property type="entry name" value="PI-PLC-Y"/>
    <property type="match status" value="1"/>
</dbReference>
<evidence type="ECO:0000256" key="2">
    <source>
        <dbReference type="SAM" id="MobiDB-lite"/>
    </source>
</evidence>
<dbReference type="InterPro" id="IPR001711">
    <property type="entry name" value="PLipase_C_Pinositol-sp_Y"/>
</dbReference>
<evidence type="ECO:0000313" key="4">
    <source>
        <dbReference type="EMBL" id="PWN18132.1"/>
    </source>
</evidence>
<dbReference type="PANTHER" id="PTHR10336:SF169">
    <property type="entry name" value="PHOSPHOINOSITIDE PHOSPHOLIPASE C"/>
    <property type="match status" value="1"/>
</dbReference>
<dbReference type="Gene3D" id="3.20.20.190">
    <property type="entry name" value="Phosphatidylinositol (PI) phosphodiesterase"/>
    <property type="match status" value="1"/>
</dbReference>
<dbReference type="EC" id="3.1.4.11" evidence="1"/>
<protein>
    <recommendedName>
        <fullName evidence="1">Phosphoinositide phospholipase C</fullName>
        <ecNumber evidence="1">3.1.4.11</ecNumber>
    </recommendedName>
</protein>
<dbReference type="GeneID" id="37015371"/>
<dbReference type="PROSITE" id="PS50007">
    <property type="entry name" value="PIPLC_X_DOMAIN"/>
    <property type="match status" value="1"/>
</dbReference>
<name>A0A316TXX5_9BASI</name>
<dbReference type="GO" id="GO:0004435">
    <property type="term" value="F:phosphatidylinositol-4,5-bisphosphate phospholipase C activity"/>
    <property type="evidence" value="ECO:0007669"/>
    <property type="project" value="UniProtKB-EC"/>
</dbReference>
<dbReference type="GO" id="GO:0051209">
    <property type="term" value="P:release of sequestered calcium ion into cytosol"/>
    <property type="evidence" value="ECO:0007669"/>
    <property type="project" value="TreeGrafter"/>
</dbReference>
<dbReference type="OrthoDB" id="269822at2759"/>
<dbReference type="GO" id="GO:0016042">
    <property type="term" value="P:lipid catabolic process"/>
    <property type="evidence" value="ECO:0007669"/>
    <property type="project" value="UniProtKB-KW"/>
</dbReference>
<dbReference type="Gene3D" id="2.60.40.150">
    <property type="entry name" value="C2 domain"/>
    <property type="match status" value="1"/>
</dbReference>
<evidence type="ECO:0000313" key="5">
    <source>
        <dbReference type="Proteomes" id="UP000245942"/>
    </source>
</evidence>
<feature type="domain" description="PI-PLC Y-box" evidence="3">
    <location>
        <begin position="318"/>
        <end position="435"/>
    </location>
</feature>
<dbReference type="PROSITE" id="PS50008">
    <property type="entry name" value="PIPLC_Y_DOMAIN"/>
    <property type="match status" value="1"/>
</dbReference>
<dbReference type="InterPro" id="IPR001192">
    <property type="entry name" value="PI-PLC_fam"/>
</dbReference>
<gene>
    <name evidence="4" type="ORF">BCV69DRAFT_288611</name>
</gene>
<feature type="region of interest" description="Disordered" evidence="2">
    <location>
        <begin position="1"/>
        <end position="79"/>
    </location>
</feature>
<comment type="catalytic activity">
    <reaction evidence="1">
        <text>a 1,2-diacyl-sn-glycero-3-phospho-(1D-myo-inositol-4,5-bisphosphate) + H2O = 1D-myo-inositol 1,4,5-trisphosphate + a 1,2-diacyl-sn-glycerol + H(+)</text>
        <dbReference type="Rhea" id="RHEA:33179"/>
        <dbReference type="ChEBI" id="CHEBI:15377"/>
        <dbReference type="ChEBI" id="CHEBI:15378"/>
        <dbReference type="ChEBI" id="CHEBI:17815"/>
        <dbReference type="ChEBI" id="CHEBI:58456"/>
        <dbReference type="ChEBI" id="CHEBI:203600"/>
        <dbReference type="EC" id="3.1.4.11"/>
    </reaction>
</comment>
<dbReference type="STRING" id="1684307.A0A316TXX5"/>
<feature type="compositionally biased region" description="Basic and acidic residues" evidence="2">
    <location>
        <begin position="27"/>
        <end position="38"/>
    </location>
</feature>
<dbReference type="SMART" id="SM00148">
    <property type="entry name" value="PLCXc"/>
    <property type="match status" value="1"/>
</dbReference>
<keyword evidence="1" id="KW-0442">Lipid degradation</keyword>
<dbReference type="PANTHER" id="PTHR10336">
    <property type="entry name" value="PHOSPHOINOSITIDE-SPECIFIC PHOSPHOLIPASE C FAMILY PROTEIN"/>
    <property type="match status" value="1"/>
</dbReference>
<dbReference type="EMBL" id="KZ819338">
    <property type="protein sequence ID" value="PWN18132.1"/>
    <property type="molecule type" value="Genomic_DNA"/>
</dbReference>
<dbReference type="RefSeq" id="XP_025345292.1">
    <property type="nucleotide sequence ID" value="XM_025493637.1"/>
</dbReference>
<sequence length="603" mass="65720">MSSTSTPSDGSKPSLTDKFASLNPFKKNKDKDKVREEGAGEEEEEAPEHTGDEDQGQDLTEDSVAGGGRGTATGDIEERKQFRIKQGELQESDLAGEADQDGFSPTGQALQEILVRQPAIPPAYVNDRTHPLSSYLMSSSHNSYIANSSQLRGKASAHRYTQILNSGMRCVEIDCWDNEDDSEEPKVTHGLTLTGHIPFRAVVEAINAAMDKELAAAKQAGTATPLPIFISVENHCSPAGQVRLATIMRENFGEKLVVEPLDPDGKQPRLEQLEGRICCMVEHYASGETDDPKSAGDQGGIGKDDKKAKANVKIVPELASLGVYANSIKPSGSDWLKEETKDPSNPLLNIGEGPLLEAIEKGHAHDVIRHNSKALQRVYPAGTRITSKNLLPPPFWGVGSHVVALNAQTFDAAMQLNEACFDGTDGFVLKPAYLRMENGQPPAPRPTGQTKLSMTVAGASDLVLPSGRKADEVKPYVTCSLYHPLLLGGEATEEDEKRKPKRKTSAYRGHKLAALHTHDSPPGHSPFWHHPETLTWTYPKDDLVFLRILLKSDDAFARNPVFAVAAVRVAALQTGQWVFLRLFNLRGEKTKGSLCVKFEVEDV</sequence>
<keyword evidence="1" id="KW-0378">Hydrolase</keyword>
<dbReference type="AlphaFoldDB" id="A0A316TXX5"/>
<keyword evidence="1" id="KW-0443">Lipid metabolism</keyword>
<dbReference type="SMART" id="SM00149">
    <property type="entry name" value="PLCYc"/>
    <property type="match status" value="1"/>
</dbReference>
<reference evidence="4 5" key="1">
    <citation type="journal article" date="2018" name="Mol. Biol. Evol.">
        <title>Broad Genomic Sampling Reveals a Smut Pathogenic Ancestry of the Fungal Clade Ustilaginomycotina.</title>
        <authorList>
            <person name="Kijpornyongpan T."/>
            <person name="Mondo S.J."/>
            <person name="Barry K."/>
            <person name="Sandor L."/>
            <person name="Lee J."/>
            <person name="Lipzen A."/>
            <person name="Pangilinan J."/>
            <person name="LaButti K."/>
            <person name="Hainaut M."/>
            <person name="Henrissat B."/>
            <person name="Grigoriev I.V."/>
            <person name="Spatafora J.W."/>
            <person name="Aime M.C."/>
        </authorList>
    </citation>
    <scope>NUCLEOTIDE SEQUENCE [LARGE SCALE GENOMIC DNA]</scope>
    <source>
        <strain evidence="4 5">MCA 4718</strain>
    </source>
</reference>
<dbReference type="InterPro" id="IPR035892">
    <property type="entry name" value="C2_domain_sf"/>
</dbReference>
<dbReference type="GO" id="GO:0048015">
    <property type="term" value="P:phosphatidylinositol-mediated signaling"/>
    <property type="evidence" value="ECO:0007669"/>
    <property type="project" value="TreeGrafter"/>
</dbReference>
<evidence type="ECO:0000259" key="3">
    <source>
        <dbReference type="PROSITE" id="PS50008"/>
    </source>
</evidence>
<dbReference type="Proteomes" id="UP000245942">
    <property type="component" value="Unassembled WGS sequence"/>
</dbReference>
<feature type="compositionally biased region" description="Polar residues" evidence="2">
    <location>
        <begin position="1"/>
        <end position="14"/>
    </location>
</feature>
<evidence type="ECO:0000256" key="1">
    <source>
        <dbReference type="RuleBase" id="RU361133"/>
    </source>
</evidence>
<dbReference type="SUPFAM" id="SSF49562">
    <property type="entry name" value="C2 domain (Calcium/lipid-binding domain, CaLB)"/>
    <property type="match status" value="1"/>
</dbReference>
<dbReference type="SUPFAM" id="SSF51695">
    <property type="entry name" value="PLC-like phosphodiesterases"/>
    <property type="match status" value="1"/>
</dbReference>
<dbReference type="Pfam" id="PF00388">
    <property type="entry name" value="PI-PLC-X"/>
    <property type="match status" value="1"/>
</dbReference>
<keyword evidence="5" id="KW-1185">Reference proteome</keyword>